<keyword evidence="1" id="KW-0175">Coiled coil</keyword>
<protein>
    <submittedName>
        <fullName evidence="2">Uncharacterized protein</fullName>
    </submittedName>
</protein>
<dbReference type="EMBL" id="CAJOBJ010013226">
    <property type="protein sequence ID" value="CAF4169633.1"/>
    <property type="molecule type" value="Genomic_DNA"/>
</dbReference>
<organism evidence="2 4">
    <name type="scientific">Rotaria magnacalcarata</name>
    <dbReference type="NCBI Taxonomy" id="392030"/>
    <lineage>
        <taxon>Eukaryota</taxon>
        <taxon>Metazoa</taxon>
        <taxon>Spiralia</taxon>
        <taxon>Gnathifera</taxon>
        <taxon>Rotifera</taxon>
        <taxon>Eurotatoria</taxon>
        <taxon>Bdelloidea</taxon>
        <taxon>Philodinida</taxon>
        <taxon>Philodinidae</taxon>
        <taxon>Rotaria</taxon>
    </lineage>
</organism>
<reference evidence="2" key="1">
    <citation type="submission" date="2021-02" db="EMBL/GenBank/DDBJ databases">
        <authorList>
            <person name="Nowell W R."/>
        </authorList>
    </citation>
    <scope>NUCLEOTIDE SEQUENCE</scope>
</reference>
<accession>A0A8S2RKA1</accession>
<dbReference type="EMBL" id="CAJOBH010280061">
    <property type="protein sequence ID" value="CAF5170354.1"/>
    <property type="molecule type" value="Genomic_DNA"/>
</dbReference>
<name>A0A8S2RKA1_9BILA</name>
<evidence type="ECO:0000313" key="2">
    <source>
        <dbReference type="EMBL" id="CAF4169633.1"/>
    </source>
</evidence>
<dbReference type="Proteomes" id="UP000681720">
    <property type="component" value="Unassembled WGS sequence"/>
</dbReference>
<gene>
    <name evidence="3" type="ORF">BYL167_LOCUS77120</name>
    <name evidence="2" type="ORF">GIL414_LOCUS20303</name>
</gene>
<comment type="caution">
    <text evidence="2">The sequence shown here is derived from an EMBL/GenBank/DDBJ whole genome shotgun (WGS) entry which is preliminary data.</text>
</comment>
<proteinExistence type="predicted"/>
<dbReference type="AlphaFoldDB" id="A0A8S2RKA1"/>
<feature type="coiled-coil region" evidence="1">
    <location>
        <begin position="21"/>
        <end position="48"/>
    </location>
</feature>
<evidence type="ECO:0000256" key="1">
    <source>
        <dbReference type="SAM" id="Coils"/>
    </source>
</evidence>
<evidence type="ECO:0000313" key="3">
    <source>
        <dbReference type="EMBL" id="CAF5170354.1"/>
    </source>
</evidence>
<dbReference type="Proteomes" id="UP000681967">
    <property type="component" value="Unassembled WGS sequence"/>
</dbReference>
<evidence type="ECO:0000313" key="4">
    <source>
        <dbReference type="Proteomes" id="UP000681720"/>
    </source>
</evidence>
<sequence length="76" mass="9115">METEQDVMVKKSKNLKRRRFRRRQRQQLERVVLELAEMRQDIQQLRATEESHNGSIKTLFLSLGDTDFVAQKLQVK</sequence>
<feature type="non-terminal residue" evidence="2">
    <location>
        <position position="1"/>
    </location>
</feature>